<accession>A0A1I7UUT6</accession>
<feature type="transmembrane region" description="Helical" evidence="6">
    <location>
        <begin position="67"/>
        <end position="86"/>
    </location>
</feature>
<name>A0A1I7UUT6_9PELO</name>
<feature type="transmembrane region" description="Helical" evidence="6">
    <location>
        <begin position="178"/>
        <end position="197"/>
    </location>
</feature>
<comment type="similarity">
    <text evidence="2 6">Belongs to the nematode receptor-like protein srg family.</text>
</comment>
<evidence type="ECO:0000256" key="4">
    <source>
        <dbReference type="ARBA" id="ARBA00022989"/>
    </source>
</evidence>
<dbReference type="GO" id="GO:0016020">
    <property type="term" value="C:membrane"/>
    <property type="evidence" value="ECO:0007669"/>
    <property type="project" value="UniProtKB-SubCell"/>
</dbReference>
<feature type="transmembrane region" description="Helical" evidence="6">
    <location>
        <begin position="98"/>
        <end position="119"/>
    </location>
</feature>
<reference evidence="8" key="1">
    <citation type="submission" date="2016-11" db="UniProtKB">
        <authorList>
            <consortium name="WormBaseParasite"/>
        </authorList>
    </citation>
    <scope>IDENTIFICATION</scope>
</reference>
<evidence type="ECO:0000256" key="2">
    <source>
        <dbReference type="ARBA" id="ARBA00005692"/>
    </source>
</evidence>
<evidence type="ECO:0000256" key="1">
    <source>
        <dbReference type="ARBA" id="ARBA00004141"/>
    </source>
</evidence>
<feature type="transmembrane region" description="Helical" evidence="6">
    <location>
        <begin position="28"/>
        <end position="47"/>
    </location>
</feature>
<dbReference type="InterPro" id="IPR000609">
    <property type="entry name" value="7TM_GPCR_serpentine_rcpt_Srg"/>
</dbReference>
<evidence type="ECO:0000313" key="7">
    <source>
        <dbReference type="Proteomes" id="UP000095282"/>
    </source>
</evidence>
<evidence type="ECO:0000256" key="3">
    <source>
        <dbReference type="ARBA" id="ARBA00022692"/>
    </source>
</evidence>
<organism evidence="7 8">
    <name type="scientific">Caenorhabditis tropicalis</name>
    <dbReference type="NCBI Taxonomy" id="1561998"/>
    <lineage>
        <taxon>Eukaryota</taxon>
        <taxon>Metazoa</taxon>
        <taxon>Ecdysozoa</taxon>
        <taxon>Nematoda</taxon>
        <taxon>Chromadorea</taxon>
        <taxon>Rhabditida</taxon>
        <taxon>Rhabditina</taxon>
        <taxon>Rhabditomorpha</taxon>
        <taxon>Rhabditoidea</taxon>
        <taxon>Rhabditidae</taxon>
        <taxon>Peloderinae</taxon>
        <taxon>Caenorhabditis</taxon>
    </lineage>
</organism>
<sequence>MSSLLTHGSNASLTLPSANRTVAYAFDYRQPLLLLYLLYTIPSFIAYHRCRQFLTKESVSSSHFNNVALFIIDFLFTRLPISGLLVNLPEYIPEGIPLTIIFFLSYYLIYANFFSITLICINRMSSVVFPYSCVTFWQRFVWPAIVLIYILPLLTTWQMFTYSPYFLALYEQRSAYQLVYRTSVLIGWLALIIIYTGSETSVRATCQDLRAFALDIAICCPPWILYYTTVHTHKTTIGTSSVVHSGAAAPTKMMT</sequence>
<dbReference type="GO" id="GO:0004888">
    <property type="term" value="F:transmembrane signaling receptor activity"/>
    <property type="evidence" value="ECO:0007669"/>
    <property type="project" value="InterPro"/>
</dbReference>
<comment type="subcellular location">
    <subcellularLocation>
        <location evidence="1">Membrane</location>
        <topology evidence="1">Multi-pass membrane protein</topology>
    </subcellularLocation>
</comment>
<dbReference type="STRING" id="1561998.A0A1I7UUT6"/>
<protein>
    <recommendedName>
        <fullName evidence="6">Serpentine receptor class gamma</fullName>
    </recommendedName>
</protein>
<feature type="transmembrane region" description="Helical" evidence="6">
    <location>
        <begin position="140"/>
        <end position="158"/>
    </location>
</feature>
<dbReference type="eggNOG" id="ENOG502TF1Y">
    <property type="taxonomic scope" value="Eukaryota"/>
</dbReference>
<dbReference type="Proteomes" id="UP000095282">
    <property type="component" value="Unplaced"/>
</dbReference>
<dbReference type="AlphaFoldDB" id="A0A1I7UUT6"/>
<dbReference type="WBParaSite" id="Csp11.Scaffold630.g19565.t1">
    <property type="protein sequence ID" value="Csp11.Scaffold630.g19565.t1"/>
    <property type="gene ID" value="Csp11.Scaffold630.g19565"/>
</dbReference>
<keyword evidence="7" id="KW-1185">Reference proteome</keyword>
<evidence type="ECO:0000256" key="6">
    <source>
        <dbReference type="RuleBase" id="RU280813"/>
    </source>
</evidence>
<keyword evidence="4 6" id="KW-1133">Transmembrane helix</keyword>
<evidence type="ECO:0000256" key="5">
    <source>
        <dbReference type="ARBA" id="ARBA00023136"/>
    </source>
</evidence>
<dbReference type="InterPro" id="IPR051119">
    <property type="entry name" value="Nematode_SR-like"/>
</dbReference>
<dbReference type="GO" id="GO:0007606">
    <property type="term" value="P:sensory perception of chemical stimulus"/>
    <property type="evidence" value="ECO:0007669"/>
    <property type="project" value="UniProtKB-UniRule"/>
</dbReference>
<dbReference type="PANTHER" id="PTHR31627">
    <property type="entry name" value="SERPENTINE RECEPTOR CLASS GAMMA-RELATED"/>
    <property type="match status" value="1"/>
</dbReference>
<comment type="caution">
    <text evidence="6">Lacks conserved residue(s) required for the propagation of feature annotation.</text>
</comment>
<dbReference type="Pfam" id="PF02118">
    <property type="entry name" value="Srg"/>
    <property type="match status" value="1"/>
</dbReference>
<keyword evidence="5 6" id="KW-0472">Membrane</keyword>
<keyword evidence="3 6" id="KW-0812">Transmembrane</keyword>
<feature type="transmembrane region" description="Helical" evidence="6">
    <location>
        <begin position="209"/>
        <end position="227"/>
    </location>
</feature>
<dbReference type="PANTHER" id="PTHR31627:SF43">
    <property type="entry name" value="SERPENTINE RECEPTOR CLASS GAMMA-15"/>
    <property type="match status" value="1"/>
</dbReference>
<evidence type="ECO:0000313" key="8">
    <source>
        <dbReference type="WBParaSite" id="Csp11.Scaffold630.g19565.t1"/>
    </source>
</evidence>
<proteinExistence type="inferred from homology"/>